<dbReference type="Pfam" id="PF19877">
    <property type="entry name" value="DUF6350"/>
    <property type="match status" value="1"/>
</dbReference>
<comment type="caution">
    <text evidence="3">The sequence shown here is derived from an EMBL/GenBank/DDBJ whole genome shotgun (WGS) entry which is preliminary data.</text>
</comment>
<keyword evidence="4" id="KW-1185">Reference proteome</keyword>
<evidence type="ECO:0000256" key="2">
    <source>
        <dbReference type="SAM" id="Phobius"/>
    </source>
</evidence>
<dbReference type="EMBL" id="MWWU01000002">
    <property type="protein sequence ID" value="OZG56018.1"/>
    <property type="molecule type" value="Genomic_DNA"/>
</dbReference>
<feature type="region of interest" description="Disordered" evidence="1">
    <location>
        <begin position="472"/>
        <end position="517"/>
    </location>
</feature>
<feature type="transmembrane region" description="Helical" evidence="2">
    <location>
        <begin position="224"/>
        <end position="244"/>
    </location>
</feature>
<feature type="transmembrane region" description="Helical" evidence="2">
    <location>
        <begin position="146"/>
        <end position="166"/>
    </location>
</feature>
<feature type="compositionally biased region" description="Basic and acidic residues" evidence="1">
    <location>
        <begin position="498"/>
        <end position="509"/>
    </location>
</feature>
<keyword evidence="2" id="KW-0812">Transmembrane</keyword>
<feature type="transmembrane region" description="Helical" evidence="2">
    <location>
        <begin position="81"/>
        <end position="106"/>
    </location>
</feature>
<feature type="transmembrane region" description="Helical" evidence="2">
    <location>
        <begin position="324"/>
        <end position="353"/>
    </location>
</feature>
<feature type="transmembrane region" description="Helical" evidence="2">
    <location>
        <begin position="374"/>
        <end position="404"/>
    </location>
</feature>
<sequence length="544" mass="58954">MAQVERSTKRSSLQFDLTNLASGAWRALVAAFLAPLALFALAFISCALVVVTTTNAKSGAAQAVVSGWDIIKLSLALPVNFGGVIISVPPLLATTIAFLFSLAIFLSLRVRNLSQIPLAALGWLGSWLMLARALETSQQSQMNSVIGHSFVLFLAIVLVIAVHRVWKELYQPWLATLPQLSDTFFPEPEADKRLDSLPPLTVRRVLKACAQALARVPNLVVRQLRIALIGLSLLSAGVWVYWLIAGHHTADLLWKQTAVSGAPRIVLALLLLLWLPNYLVYALVWALGGMLSVGALGTFSLAALSTRNLPLIPVFGYIPDPLPALGQTLLPMVGLLVALLAACDSLWQLRLIIRRWVVALIRISARDYQYSSRLIPACLVVLILPIVNQLAVVGACAAVGWVLIALSSGGLGSRNLASLGAAHQLPVLLRSWWQVFADISLILVVVSLVIIAIRAVVIYRYRSAQGQSAQRQNVQGHVHSSSTVSSVLADSADTEYDEPSKRLSFEKRPQVSGDGTVPFHASEVKRRVVASEHIHDVDEESAHE</sequence>
<evidence type="ECO:0000313" key="3">
    <source>
        <dbReference type="EMBL" id="OZG56018.1"/>
    </source>
</evidence>
<dbReference type="InterPro" id="IPR045931">
    <property type="entry name" value="DUF6350"/>
</dbReference>
<keyword evidence="2" id="KW-0472">Membrane</keyword>
<gene>
    <name evidence="3" type="ORF">AEAE_0506</name>
</gene>
<dbReference type="Proteomes" id="UP000228976">
    <property type="component" value="Unassembled WGS sequence"/>
</dbReference>
<proteinExistence type="predicted"/>
<feature type="transmembrane region" description="Helical" evidence="2">
    <location>
        <begin position="118"/>
        <end position="134"/>
    </location>
</feature>
<feature type="compositionally biased region" description="Low complexity" evidence="1">
    <location>
        <begin position="477"/>
        <end position="487"/>
    </location>
</feature>
<feature type="transmembrane region" description="Helical" evidence="2">
    <location>
        <begin position="256"/>
        <end position="275"/>
    </location>
</feature>
<keyword evidence="2" id="KW-1133">Transmembrane helix</keyword>
<accession>A0A261FAA3</accession>
<evidence type="ECO:0000256" key="1">
    <source>
        <dbReference type="SAM" id="MobiDB-lite"/>
    </source>
</evidence>
<organism evidence="3 4">
    <name type="scientific">Aeriscardovia aeriphila</name>
    <dbReference type="NCBI Taxonomy" id="218139"/>
    <lineage>
        <taxon>Bacteria</taxon>
        <taxon>Bacillati</taxon>
        <taxon>Actinomycetota</taxon>
        <taxon>Actinomycetes</taxon>
        <taxon>Bifidobacteriales</taxon>
        <taxon>Bifidobacteriaceae</taxon>
        <taxon>Aeriscardovia</taxon>
    </lineage>
</organism>
<evidence type="ECO:0000313" key="4">
    <source>
        <dbReference type="Proteomes" id="UP000228976"/>
    </source>
</evidence>
<reference evidence="3 4" key="1">
    <citation type="journal article" date="2017" name="BMC Genomics">
        <title>Comparative genomic and phylogenomic analyses of the Bifidobacteriaceae family.</title>
        <authorList>
            <person name="Lugli G.A."/>
            <person name="Milani C."/>
            <person name="Turroni F."/>
            <person name="Duranti S."/>
            <person name="Mancabelli L."/>
            <person name="Mangifesta M."/>
            <person name="Ferrario C."/>
            <person name="Modesto M."/>
            <person name="Mattarelli P."/>
            <person name="Jiri K."/>
            <person name="van Sinderen D."/>
            <person name="Ventura M."/>
        </authorList>
    </citation>
    <scope>NUCLEOTIDE SEQUENCE [LARGE SCALE GENOMIC DNA]</scope>
    <source>
        <strain evidence="3 4">LMG 21773</strain>
    </source>
</reference>
<feature type="transmembrane region" description="Helical" evidence="2">
    <location>
        <begin position="282"/>
        <end position="304"/>
    </location>
</feature>
<feature type="transmembrane region" description="Helical" evidence="2">
    <location>
        <begin position="435"/>
        <end position="457"/>
    </location>
</feature>
<feature type="transmembrane region" description="Helical" evidence="2">
    <location>
        <begin position="27"/>
        <end position="51"/>
    </location>
</feature>
<name>A0A261FAA3_9BIFI</name>
<protein>
    <submittedName>
        <fullName evidence="3">Uncharacterized protein</fullName>
    </submittedName>
</protein>
<dbReference type="RefSeq" id="WP_094689591.1">
    <property type="nucleotide sequence ID" value="NZ_JACBYZ010000001.1"/>
</dbReference>
<dbReference type="AlphaFoldDB" id="A0A261FAA3"/>